<dbReference type="InterPro" id="IPR011990">
    <property type="entry name" value="TPR-like_helical_dom_sf"/>
</dbReference>
<feature type="chain" id="PRO_5015739452" evidence="1">
    <location>
        <begin position="23"/>
        <end position="231"/>
    </location>
</feature>
<sequence>MHKSIAFLTMVSIALAGPAASAAAPASSARATLVTAAFQTADKSRALGLVNKAIGSLAATLASDPGNRDAQLQQGIALGYRGKLTRSVGDARRGRDILNSFAARHPNDPEAQIALGGWHLTVIADVGTLIGGSALGASKSKGLAALNKAVNLGGNRAFFPAYAGLARVAFDAKDAPAAKLLLDKAVRASTPTEVDRITQAAAKRVVALIRAGDNKGASRLAEQLLPFGRIS</sequence>
<protein>
    <submittedName>
        <fullName evidence="2">Uncharacterized protein</fullName>
    </submittedName>
</protein>
<dbReference type="AlphaFoldDB" id="A0A2S8B3H9"/>
<gene>
    <name evidence="2" type="ORF">CVO77_18150</name>
</gene>
<evidence type="ECO:0000313" key="2">
    <source>
        <dbReference type="EMBL" id="PQM26900.1"/>
    </source>
</evidence>
<name>A0A2S8B3H9_9SPHN</name>
<reference evidence="3" key="1">
    <citation type="submission" date="2017-11" db="EMBL/GenBank/DDBJ databases">
        <title>The complete genome sequence of Sphingopyxis pomeranensis sp. nov. strain WS5A3p.</title>
        <authorList>
            <person name="Kaminski M.A."/>
        </authorList>
    </citation>
    <scope>NUCLEOTIDE SEQUENCE [LARGE SCALE GENOMIC DNA]</scope>
    <source>
        <strain evidence="3">WS5A3p</strain>
    </source>
</reference>
<dbReference type="OrthoDB" id="7596664at2"/>
<keyword evidence="3" id="KW-1185">Reference proteome</keyword>
<comment type="caution">
    <text evidence="2">The sequence shown here is derived from an EMBL/GenBank/DDBJ whole genome shotgun (WGS) entry which is preliminary data.</text>
</comment>
<evidence type="ECO:0000256" key="1">
    <source>
        <dbReference type="SAM" id="SignalP"/>
    </source>
</evidence>
<evidence type="ECO:0000313" key="3">
    <source>
        <dbReference type="Proteomes" id="UP000238954"/>
    </source>
</evidence>
<dbReference type="EMBL" id="PHFW01000003">
    <property type="protein sequence ID" value="PQM26900.1"/>
    <property type="molecule type" value="Genomic_DNA"/>
</dbReference>
<organism evidence="2 3">
    <name type="scientific">Sphingopyxis lindanitolerans</name>
    <dbReference type="NCBI Taxonomy" id="2054227"/>
    <lineage>
        <taxon>Bacteria</taxon>
        <taxon>Pseudomonadati</taxon>
        <taxon>Pseudomonadota</taxon>
        <taxon>Alphaproteobacteria</taxon>
        <taxon>Sphingomonadales</taxon>
        <taxon>Sphingomonadaceae</taxon>
        <taxon>Sphingopyxis</taxon>
    </lineage>
</organism>
<proteinExistence type="predicted"/>
<keyword evidence="1" id="KW-0732">Signal</keyword>
<accession>A0A2S8B3H9</accession>
<dbReference type="Gene3D" id="1.25.40.10">
    <property type="entry name" value="Tetratricopeptide repeat domain"/>
    <property type="match status" value="1"/>
</dbReference>
<dbReference type="SUPFAM" id="SSF48452">
    <property type="entry name" value="TPR-like"/>
    <property type="match status" value="1"/>
</dbReference>
<dbReference type="RefSeq" id="WP_106000270.1">
    <property type="nucleotide sequence ID" value="NZ_CM009578.1"/>
</dbReference>
<feature type="signal peptide" evidence="1">
    <location>
        <begin position="1"/>
        <end position="22"/>
    </location>
</feature>
<dbReference type="Proteomes" id="UP000238954">
    <property type="component" value="Chromosome"/>
</dbReference>